<dbReference type="PANTHER" id="PTHR48079:SF6">
    <property type="entry name" value="NAD(P)-BINDING DOMAIN-CONTAINING PROTEIN-RELATED"/>
    <property type="match status" value="1"/>
</dbReference>
<evidence type="ECO:0000313" key="3">
    <source>
        <dbReference type="Proteomes" id="UP001217500"/>
    </source>
</evidence>
<dbReference type="EMBL" id="CP116805">
    <property type="protein sequence ID" value="WCL54707.1"/>
    <property type="molecule type" value="Genomic_DNA"/>
</dbReference>
<protein>
    <submittedName>
        <fullName evidence="2">NAD-dependent epimerase/dehydratase family protein</fullName>
    </submittedName>
</protein>
<dbReference type="InterPro" id="IPR001509">
    <property type="entry name" value="Epimerase_deHydtase"/>
</dbReference>
<proteinExistence type="predicted"/>
<dbReference type="RefSeq" id="WP_289504426.1">
    <property type="nucleotide sequence ID" value="NZ_CP116805.1"/>
</dbReference>
<dbReference type="GO" id="GO:0005737">
    <property type="term" value="C:cytoplasm"/>
    <property type="evidence" value="ECO:0007669"/>
    <property type="project" value="TreeGrafter"/>
</dbReference>
<accession>A0AAF0BLX6</accession>
<dbReference type="InterPro" id="IPR036291">
    <property type="entry name" value="NAD(P)-bd_dom_sf"/>
</dbReference>
<dbReference type="SUPFAM" id="SSF51735">
    <property type="entry name" value="NAD(P)-binding Rossmann-fold domains"/>
    <property type="match status" value="1"/>
</dbReference>
<dbReference type="InterPro" id="IPR051783">
    <property type="entry name" value="NAD(P)-dependent_oxidoreduct"/>
</dbReference>
<reference evidence="2" key="1">
    <citation type="submission" date="2023-01" db="EMBL/GenBank/DDBJ databases">
        <title>The genome sequence of Kordiimonadaceae bacterium 6D33.</title>
        <authorList>
            <person name="Liu Y."/>
        </authorList>
    </citation>
    <scope>NUCLEOTIDE SEQUENCE</scope>
    <source>
        <strain evidence="2">6D33</strain>
    </source>
</reference>
<sequence length="327" mass="34284">MAKAFVTGGTGFLGRNLINLLGQSGWEVRALARDVAAARKVIGDGAEIMPGDVTDAASVKAAITPDMDAVFHVAADTSSWSREAARQRRVNVAGTAHVLSAVQAAGCGRLVHVSSISVFGPQHAPFDETAPYADAPTNYAQTKREGEMLVRAAVADGLDAVIVNPTHIVGRFDSHNWARLFTMQAAGKLPGVPPGGGNFANGGAVAAGLIAAHAHGKRGENYILGGPKASFRELLGEAAKLMDLPPPGRPTPAFLLQLLGSAGAAWTMLTGKRPMVTPEEAAFACETMDAHADKAVRELGYRIVPLAESVAESINWLREEGLLDIRR</sequence>
<dbReference type="AlphaFoldDB" id="A0AAF0BLX6"/>
<dbReference type="Proteomes" id="UP001217500">
    <property type="component" value="Chromosome"/>
</dbReference>
<name>A0AAF0BLX6_9PROT</name>
<evidence type="ECO:0000313" key="2">
    <source>
        <dbReference type="EMBL" id="WCL54707.1"/>
    </source>
</evidence>
<keyword evidence="3" id="KW-1185">Reference proteome</keyword>
<dbReference type="Pfam" id="PF01370">
    <property type="entry name" value="Epimerase"/>
    <property type="match status" value="1"/>
</dbReference>
<dbReference type="KEGG" id="gso:PH603_02900"/>
<dbReference type="PANTHER" id="PTHR48079">
    <property type="entry name" value="PROTEIN YEEZ"/>
    <property type="match status" value="1"/>
</dbReference>
<dbReference type="GO" id="GO:0004029">
    <property type="term" value="F:aldehyde dehydrogenase (NAD+) activity"/>
    <property type="evidence" value="ECO:0007669"/>
    <property type="project" value="TreeGrafter"/>
</dbReference>
<evidence type="ECO:0000259" key="1">
    <source>
        <dbReference type="Pfam" id="PF01370"/>
    </source>
</evidence>
<gene>
    <name evidence="2" type="ORF">PH603_02900</name>
</gene>
<organism evidence="2 3">
    <name type="scientific">Gimibacter soli</name>
    <dbReference type="NCBI Taxonomy" id="3024400"/>
    <lineage>
        <taxon>Bacteria</taxon>
        <taxon>Pseudomonadati</taxon>
        <taxon>Pseudomonadota</taxon>
        <taxon>Alphaproteobacteria</taxon>
        <taxon>Kordiimonadales</taxon>
        <taxon>Temperatibacteraceae</taxon>
        <taxon>Gimibacter</taxon>
    </lineage>
</organism>
<feature type="domain" description="NAD-dependent epimerase/dehydratase" evidence="1">
    <location>
        <begin position="5"/>
        <end position="197"/>
    </location>
</feature>
<dbReference type="Gene3D" id="3.40.50.720">
    <property type="entry name" value="NAD(P)-binding Rossmann-like Domain"/>
    <property type="match status" value="1"/>
</dbReference>